<evidence type="ECO:0000313" key="2">
    <source>
        <dbReference type="Proteomes" id="UP000745764"/>
    </source>
</evidence>
<evidence type="ECO:0000313" key="1">
    <source>
        <dbReference type="EMBL" id="CAD0115039.1"/>
    </source>
</evidence>
<comment type="caution">
    <text evidence="1">The sequence shown here is derived from an EMBL/GenBank/DDBJ whole genome shotgun (WGS) entry which is preliminary data.</text>
</comment>
<proteinExistence type="predicted"/>
<gene>
    <name evidence="1" type="ORF">AWRI4620_LOCUS9294</name>
</gene>
<keyword evidence="2" id="KW-1185">Reference proteome</keyword>
<accession>A0A9N8PXT5</accession>
<name>A0A9N8PXT5_9PEZI</name>
<dbReference type="EMBL" id="CAINUL010000019">
    <property type="protein sequence ID" value="CAD0115039.1"/>
    <property type="molecule type" value="Genomic_DNA"/>
</dbReference>
<feature type="non-terminal residue" evidence="1">
    <location>
        <position position="1"/>
    </location>
</feature>
<feature type="non-terminal residue" evidence="1">
    <location>
        <position position="227"/>
    </location>
</feature>
<organism evidence="1 2">
    <name type="scientific">Aureobasidium uvarum</name>
    <dbReference type="NCBI Taxonomy" id="2773716"/>
    <lineage>
        <taxon>Eukaryota</taxon>
        <taxon>Fungi</taxon>
        <taxon>Dikarya</taxon>
        <taxon>Ascomycota</taxon>
        <taxon>Pezizomycotina</taxon>
        <taxon>Dothideomycetes</taxon>
        <taxon>Dothideomycetidae</taxon>
        <taxon>Dothideales</taxon>
        <taxon>Saccotheciaceae</taxon>
        <taxon>Aureobasidium</taxon>
    </lineage>
</organism>
<protein>
    <submittedName>
        <fullName evidence="1">Uncharacterized protein</fullName>
    </submittedName>
</protein>
<reference evidence="1" key="1">
    <citation type="submission" date="2020-06" db="EMBL/GenBank/DDBJ databases">
        <authorList>
            <person name="Onetto C."/>
        </authorList>
    </citation>
    <scope>NUCLEOTIDE SEQUENCE</scope>
</reference>
<dbReference type="AlphaFoldDB" id="A0A9N8PXT5"/>
<dbReference type="Proteomes" id="UP000745764">
    <property type="component" value="Unassembled WGS sequence"/>
</dbReference>
<sequence>TPQTLRHFSLSCHRNQTSSSDGNDTPMSFWRKLKEYPELFEMLKASRHRSTKEFYARIRAEPELLRMRQEEHSRVTKLLYSNSEYRASHKRKAIAWNHAHKHDEHLIITRAIHAWFFRYPRTRPESCSWAGDHQLMPWKTHRPISYHAKTACYCTSCGIERQLKGMTQTCFLCNTHYAERGWSEAMPKGYEDIRTFGNLRARYDKLNGSMASQSAYNTIRQRQSETS</sequence>
<dbReference type="OrthoDB" id="3937726at2759"/>